<organism evidence="2 3">
    <name type="scientific">Hypocrea virens (strain Gv29-8 / FGSC 10586)</name>
    <name type="common">Gliocladium virens</name>
    <name type="synonym">Trichoderma virens</name>
    <dbReference type="NCBI Taxonomy" id="413071"/>
    <lineage>
        <taxon>Eukaryota</taxon>
        <taxon>Fungi</taxon>
        <taxon>Dikarya</taxon>
        <taxon>Ascomycota</taxon>
        <taxon>Pezizomycotina</taxon>
        <taxon>Sordariomycetes</taxon>
        <taxon>Hypocreomycetidae</taxon>
        <taxon>Hypocreales</taxon>
        <taxon>Hypocreaceae</taxon>
        <taxon>Trichoderma</taxon>
    </lineage>
</organism>
<dbReference type="AlphaFoldDB" id="G9N749"/>
<dbReference type="InParanoid" id="G9N749"/>
<proteinExistence type="predicted"/>
<feature type="region of interest" description="Disordered" evidence="1">
    <location>
        <begin position="415"/>
        <end position="441"/>
    </location>
</feature>
<feature type="compositionally biased region" description="Polar residues" evidence="1">
    <location>
        <begin position="415"/>
        <end position="425"/>
    </location>
</feature>
<reference evidence="2 3" key="1">
    <citation type="journal article" date="2011" name="Genome Biol.">
        <title>Comparative genome sequence analysis underscores mycoparasitism as the ancestral life style of Trichoderma.</title>
        <authorList>
            <person name="Kubicek C.P."/>
            <person name="Herrera-Estrella A."/>
            <person name="Seidl-Seiboth V."/>
            <person name="Martinez D.A."/>
            <person name="Druzhinina I.S."/>
            <person name="Thon M."/>
            <person name="Zeilinger S."/>
            <person name="Casas-Flores S."/>
            <person name="Horwitz B.A."/>
            <person name="Mukherjee P.K."/>
            <person name="Mukherjee M."/>
            <person name="Kredics L."/>
            <person name="Alcaraz L.D."/>
            <person name="Aerts A."/>
            <person name="Antal Z."/>
            <person name="Atanasova L."/>
            <person name="Cervantes-Badillo M.G."/>
            <person name="Challacombe J."/>
            <person name="Chertkov O."/>
            <person name="McCluskey K."/>
            <person name="Coulpier F."/>
            <person name="Deshpande N."/>
            <person name="von Doehren H."/>
            <person name="Ebbole D.J."/>
            <person name="Esquivel-Naranjo E.U."/>
            <person name="Fekete E."/>
            <person name="Flipphi M."/>
            <person name="Glaser F."/>
            <person name="Gomez-Rodriguez E.Y."/>
            <person name="Gruber S."/>
            <person name="Han C."/>
            <person name="Henrissat B."/>
            <person name="Hermosa R."/>
            <person name="Hernandez-Onate M."/>
            <person name="Karaffa L."/>
            <person name="Kosti I."/>
            <person name="Le Crom S."/>
            <person name="Lindquist E."/>
            <person name="Lucas S."/>
            <person name="Luebeck M."/>
            <person name="Luebeck P.S."/>
            <person name="Margeot A."/>
            <person name="Metz B."/>
            <person name="Misra M."/>
            <person name="Nevalainen H."/>
            <person name="Omann M."/>
            <person name="Packer N."/>
            <person name="Perrone G."/>
            <person name="Uresti-Rivera E.E."/>
            <person name="Salamov A."/>
            <person name="Schmoll M."/>
            <person name="Seiboth B."/>
            <person name="Shapiro H."/>
            <person name="Sukno S."/>
            <person name="Tamayo-Ramos J.A."/>
            <person name="Tisch D."/>
            <person name="Wiest A."/>
            <person name="Wilkinson H.H."/>
            <person name="Zhang M."/>
            <person name="Coutinho P.M."/>
            <person name="Kenerley C.M."/>
            <person name="Monte E."/>
            <person name="Baker S.E."/>
            <person name="Grigoriev I.V."/>
        </authorList>
    </citation>
    <scope>NUCLEOTIDE SEQUENCE [LARGE SCALE GENOMIC DNA]</scope>
    <source>
        <strain evidence="3">Gv29-8 / FGSC 10586</strain>
    </source>
</reference>
<feature type="compositionally biased region" description="Basic residues" evidence="1">
    <location>
        <begin position="212"/>
        <end position="226"/>
    </location>
</feature>
<dbReference type="RefSeq" id="XP_013951748.1">
    <property type="nucleotide sequence ID" value="XM_014096273.1"/>
</dbReference>
<dbReference type="VEuPathDB" id="FungiDB:TRIVIDRAFT_66466"/>
<sequence>MAERTSSKACWFQDVDRTTQGTSASTELNEGGVRRVRTGPWHWGVRRLWASRRHALQGLELLDGSVYAVTGAAGQGGNAVQMPVWYLIGTSFGACAIISASHGAACAGLVGKRALERELEPDVVGHPAGVNATVLLPADTPAASEEEEGDRRRKHRQAWRQDADAGSKAWSWGWSWSWGRTWAATQKHGVLSSGRSSASYMVAVRTRLLWKHKHKHKHKQRHRHRPRQGEKPREPVACRFGLHVRSTALYEDDVAANPDQTADSASAWSTQAQTRIYPVNRELGNPMAYLPELGSADHSKGTLKWHWATSPRASKPDESCVSYLYQALSKYWRFLQQRREVSTYPVSPSKGQFQNASLRRYGALWLHSLVEICAVGVLYRAGVGRRKLAEPAMRRDVVRREYGVPEAASLCRQMTKYQSTRPSRQTGKHTRADEDKRSTRQQARCRLLTAQDATTWVVRLGYFGPGPPTRQRTGRQPELCFGHCLKGTLRCQRERWRPKIRSLSLLGNLKRGRKYLVLALLVDPPLPCICKRPIGDHSRRFEAQTPFRCLQLCMREAAQRQSQAAIEMDSGNTFTATATLSPASPDEVGVYSTQSSRDTARWAAPRLRLVPGHDKRSLAERCKPQPSDQRLSTDDWLLRMAPNRKMTSKHPGCPWTRIPHRLSLSRAVRVLESNKVPALDDDKSHCFDDRGLIYQGSFERRGTKRDLHRHKNALWSETWSMHKIDTGAYALHPQYMCKQRSGQSICFNKLQVWQTSNKKRSFQLICGVISGLAGQRQSWIQTPGGKLPHDWPVLSPLELQSHEVTLCICVTASSPGLVRAHPGPWQSREPA</sequence>
<dbReference type="eggNOG" id="ENOG502RM66">
    <property type="taxonomic scope" value="Eukaryota"/>
</dbReference>
<dbReference type="HOGENOM" id="CLU_341325_0_0_1"/>
<feature type="region of interest" description="Disordered" evidence="1">
    <location>
        <begin position="139"/>
        <end position="162"/>
    </location>
</feature>
<comment type="caution">
    <text evidence="2">The sequence shown here is derived from an EMBL/GenBank/DDBJ whole genome shotgun (WGS) entry which is preliminary data.</text>
</comment>
<accession>G9N749</accession>
<protein>
    <submittedName>
        <fullName evidence="2">Uncharacterized protein</fullName>
    </submittedName>
</protein>
<evidence type="ECO:0000313" key="3">
    <source>
        <dbReference type="Proteomes" id="UP000007115"/>
    </source>
</evidence>
<evidence type="ECO:0000313" key="2">
    <source>
        <dbReference type="EMBL" id="EHK17547.1"/>
    </source>
</evidence>
<dbReference type="OrthoDB" id="10450656at2759"/>
<feature type="region of interest" description="Disordered" evidence="1">
    <location>
        <begin position="212"/>
        <end position="235"/>
    </location>
</feature>
<evidence type="ECO:0000256" key="1">
    <source>
        <dbReference type="SAM" id="MobiDB-lite"/>
    </source>
</evidence>
<dbReference type="Proteomes" id="UP000007115">
    <property type="component" value="Unassembled WGS sequence"/>
</dbReference>
<name>G9N749_HYPVG</name>
<gene>
    <name evidence="2" type="ORF">TRIVIDRAFT_66466</name>
</gene>
<dbReference type="EMBL" id="ABDF02000088">
    <property type="protein sequence ID" value="EHK17547.1"/>
    <property type="molecule type" value="Genomic_DNA"/>
</dbReference>
<dbReference type="GeneID" id="25796840"/>
<keyword evidence="3" id="KW-1185">Reference proteome</keyword>